<dbReference type="InterPro" id="IPR050090">
    <property type="entry name" value="Tyrosine_recombinase_XerCD"/>
</dbReference>
<dbReference type="InterPro" id="IPR013762">
    <property type="entry name" value="Integrase-like_cat_sf"/>
</dbReference>
<comment type="caution">
    <text evidence="5">The sequence shown here is derived from an EMBL/GenBank/DDBJ whole genome shotgun (WGS) entry which is preliminary data.</text>
</comment>
<dbReference type="Pfam" id="PF00589">
    <property type="entry name" value="Phage_integrase"/>
    <property type="match status" value="1"/>
</dbReference>
<evidence type="ECO:0000256" key="2">
    <source>
        <dbReference type="ARBA" id="ARBA00022908"/>
    </source>
</evidence>
<dbReference type="STRING" id="69222.BG55_12890"/>
<dbReference type="GO" id="GO:0003677">
    <property type="term" value="F:DNA binding"/>
    <property type="evidence" value="ECO:0007669"/>
    <property type="project" value="InterPro"/>
</dbReference>
<keyword evidence="1" id="KW-0159">Chromosome partition</keyword>
<keyword evidence="6" id="KW-1185">Reference proteome</keyword>
<dbReference type="InterPro" id="IPR002104">
    <property type="entry name" value="Integrase_catalytic"/>
</dbReference>
<evidence type="ECO:0000313" key="5">
    <source>
        <dbReference type="EMBL" id="EXU75178.1"/>
    </source>
</evidence>
<dbReference type="PROSITE" id="PS51898">
    <property type="entry name" value="TYR_RECOMBINASE"/>
    <property type="match status" value="1"/>
</dbReference>
<dbReference type="GO" id="GO:0007059">
    <property type="term" value="P:chromosome segregation"/>
    <property type="evidence" value="ECO:0007669"/>
    <property type="project" value="UniProtKB-KW"/>
</dbReference>
<evidence type="ECO:0000256" key="1">
    <source>
        <dbReference type="ARBA" id="ARBA00022829"/>
    </source>
</evidence>
<dbReference type="Proteomes" id="UP000019918">
    <property type="component" value="Unassembled WGS sequence"/>
</dbReference>
<feature type="domain" description="Tyr recombinase" evidence="4">
    <location>
        <begin position="151"/>
        <end position="376"/>
    </location>
</feature>
<gene>
    <name evidence="5" type="ORF">BG55_12890</name>
</gene>
<dbReference type="InterPro" id="IPR011010">
    <property type="entry name" value="DNA_brk_join_enz"/>
</dbReference>
<keyword evidence="3" id="KW-0233">DNA recombination</keyword>
<accession>A0A014N732</accession>
<dbReference type="AlphaFoldDB" id="A0A014N732"/>
<dbReference type="EMBL" id="JFHN01000051">
    <property type="protein sequence ID" value="EXU75178.1"/>
    <property type="molecule type" value="Genomic_DNA"/>
</dbReference>
<dbReference type="PATRIC" id="fig|69222.5.peg.2643"/>
<protein>
    <recommendedName>
        <fullName evidence="4">Tyr recombinase domain-containing protein</fullName>
    </recommendedName>
</protein>
<organism evidence="5 6">
    <name type="scientific">Erwinia mallotivora</name>
    <dbReference type="NCBI Taxonomy" id="69222"/>
    <lineage>
        <taxon>Bacteria</taxon>
        <taxon>Pseudomonadati</taxon>
        <taxon>Pseudomonadota</taxon>
        <taxon>Gammaproteobacteria</taxon>
        <taxon>Enterobacterales</taxon>
        <taxon>Erwiniaceae</taxon>
        <taxon>Erwinia</taxon>
    </lineage>
</organism>
<dbReference type="SUPFAM" id="SSF56349">
    <property type="entry name" value="DNA breaking-rejoining enzymes"/>
    <property type="match status" value="1"/>
</dbReference>
<evidence type="ECO:0000313" key="6">
    <source>
        <dbReference type="Proteomes" id="UP000019918"/>
    </source>
</evidence>
<dbReference type="Gene3D" id="1.10.443.10">
    <property type="entry name" value="Intergrase catalytic core"/>
    <property type="match status" value="1"/>
</dbReference>
<dbReference type="OrthoDB" id="8368662at2"/>
<dbReference type="GO" id="GO:0006310">
    <property type="term" value="P:DNA recombination"/>
    <property type="evidence" value="ECO:0007669"/>
    <property type="project" value="UniProtKB-KW"/>
</dbReference>
<dbReference type="GO" id="GO:0015074">
    <property type="term" value="P:DNA integration"/>
    <property type="evidence" value="ECO:0007669"/>
    <property type="project" value="UniProtKB-KW"/>
</dbReference>
<sequence>MNKLKEKMELSKEDNKNNEAITEQISYLSNYLKRDVTSLLEKVHFDLQAGMIETLIFYAENYSLVYLKSIFQSLLYVFKFFSPKEINKEFAWDLKANLNIKNYRYTVNTKIFMIKWFDLGLAGVNDEAYTFFKEMKSKGKPPGQVVGSMDPERGPFTDKEIRKISLISRKARKEKSLDNECYLIIQLLLTTGRRISQILNLRMKDIFKEGGVRILSIQRAKQRPGPRELYSTVKVSKKLCNQLNRHVKDNLDFLKKHGFKDIPLSELRKAPLFLNKKLLMNSSLKGSISQLTIGRSNLIYKLNKFASVHNVISERTNKIIKLNPHRFRYTLGTKMARNRASVQEIAVALDHTSTACAAIYIKNEPGNAEVIDKAVTPYLKDIAEVFMGIRPFSGDVLMNALKPDSLKSIKSEKASNPCHGCKRFNPWRVE</sequence>
<proteinExistence type="predicted"/>
<dbReference type="PANTHER" id="PTHR30349:SF81">
    <property type="entry name" value="TYROSINE RECOMBINASE XERC"/>
    <property type="match status" value="1"/>
</dbReference>
<evidence type="ECO:0000259" key="4">
    <source>
        <dbReference type="PROSITE" id="PS51898"/>
    </source>
</evidence>
<keyword evidence="2" id="KW-0229">DNA integration</keyword>
<dbReference type="CDD" id="cd00397">
    <property type="entry name" value="DNA_BRE_C"/>
    <property type="match status" value="1"/>
</dbReference>
<evidence type="ECO:0000256" key="3">
    <source>
        <dbReference type="ARBA" id="ARBA00023172"/>
    </source>
</evidence>
<name>A0A014N732_9GAMM</name>
<reference evidence="5 6" key="1">
    <citation type="submission" date="2014-02" db="EMBL/GenBank/DDBJ databases">
        <title>Draft genome of Erwinia mallotivora strain BT-MARDI, a papaya dieback pathogen.</title>
        <authorList>
            <person name="Redzuan R."/>
            <person name="Abu Bakar N."/>
            <person name="Badrun R."/>
            <person name="Mohd Raih M.F."/>
            <person name="Rozano L."/>
            <person name="Mat Amin N."/>
        </authorList>
    </citation>
    <scope>NUCLEOTIDE SEQUENCE [LARGE SCALE GENOMIC DNA]</scope>
    <source>
        <strain evidence="5 6">BT-MARDI</strain>
    </source>
</reference>
<dbReference type="PANTHER" id="PTHR30349">
    <property type="entry name" value="PHAGE INTEGRASE-RELATED"/>
    <property type="match status" value="1"/>
</dbReference>
<dbReference type="RefSeq" id="WP_034938008.1">
    <property type="nucleotide sequence ID" value="NZ_JFHN01000051.1"/>
</dbReference>